<dbReference type="OrthoDB" id="408493at2759"/>
<dbReference type="EMBL" id="JWZT01000640">
    <property type="protein sequence ID" value="KII73818.1"/>
    <property type="molecule type" value="Genomic_DNA"/>
</dbReference>
<dbReference type="Pfam" id="PF04142">
    <property type="entry name" value="Nuc_sug_transp"/>
    <property type="match status" value="1"/>
</dbReference>
<reference evidence="8 9" key="1">
    <citation type="journal article" date="2014" name="Genome Biol. Evol.">
        <title>The genome of the myxosporean Thelohanellus kitauei shows adaptations to nutrient acquisition within its fish host.</title>
        <authorList>
            <person name="Yang Y."/>
            <person name="Xiong J."/>
            <person name="Zhou Z."/>
            <person name="Huo F."/>
            <person name="Miao W."/>
            <person name="Ran C."/>
            <person name="Liu Y."/>
            <person name="Zhang J."/>
            <person name="Feng J."/>
            <person name="Wang M."/>
            <person name="Wang M."/>
            <person name="Wang L."/>
            <person name="Yao B."/>
        </authorList>
    </citation>
    <scope>NUCLEOTIDE SEQUENCE [LARGE SCALE GENOMIC DNA]</scope>
    <source>
        <strain evidence="8">Wuqing</strain>
    </source>
</reference>
<evidence type="ECO:0000256" key="4">
    <source>
        <dbReference type="ARBA" id="ARBA00022692"/>
    </source>
</evidence>
<evidence type="ECO:0000256" key="7">
    <source>
        <dbReference type="SAM" id="Phobius"/>
    </source>
</evidence>
<accession>A0A0C2JWI8</accession>
<dbReference type="SUPFAM" id="SSF103481">
    <property type="entry name" value="Multidrug resistance efflux transporter EmrE"/>
    <property type="match status" value="1"/>
</dbReference>
<keyword evidence="9" id="KW-1185">Reference proteome</keyword>
<keyword evidence="3" id="KW-0762">Sugar transport</keyword>
<sequence>MSEKEKEKTGYMGYLKSVSLVILTLQNTLIVLVGKAATIKSAPDKFLTCTVVTISEIAKFIVCSLFLLKRCESFSSFVKTFHEELFIKYRQTLKVSVPALLYVIQNNLLLVGIDNLPAAVFQVSTQLKILTTALMSVMLLRKKLSWSQWMALVFLFLGVILVNIKLDKKQNPTAISNKSDGNPLLGMTSVVVCALTSAFSGVYFEKLLKHEKFDLIYHHGGGVRCGYKLRTNMELWDISRVQYLRLGIHLFVSVWWNGNIFGDKICR</sequence>
<comment type="subcellular location">
    <subcellularLocation>
        <location evidence="1">Membrane</location>
        <topology evidence="1">Multi-pass membrane protein</topology>
    </subcellularLocation>
</comment>
<feature type="transmembrane region" description="Helical" evidence="7">
    <location>
        <begin position="184"/>
        <end position="204"/>
    </location>
</feature>
<evidence type="ECO:0000256" key="2">
    <source>
        <dbReference type="ARBA" id="ARBA00009976"/>
    </source>
</evidence>
<keyword evidence="3" id="KW-0813">Transport</keyword>
<dbReference type="GO" id="GO:0000139">
    <property type="term" value="C:Golgi membrane"/>
    <property type="evidence" value="ECO:0007669"/>
    <property type="project" value="InterPro"/>
</dbReference>
<organism evidence="8 9">
    <name type="scientific">Thelohanellus kitauei</name>
    <name type="common">Myxosporean</name>
    <dbReference type="NCBI Taxonomy" id="669202"/>
    <lineage>
        <taxon>Eukaryota</taxon>
        <taxon>Metazoa</taxon>
        <taxon>Cnidaria</taxon>
        <taxon>Myxozoa</taxon>
        <taxon>Myxosporea</taxon>
        <taxon>Bivalvulida</taxon>
        <taxon>Platysporina</taxon>
        <taxon>Myxobolidae</taxon>
        <taxon>Thelohanellus</taxon>
    </lineage>
</organism>
<dbReference type="Proteomes" id="UP000031668">
    <property type="component" value="Unassembled WGS sequence"/>
</dbReference>
<dbReference type="NCBIfam" id="TIGR00803">
    <property type="entry name" value="nst"/>
    <property type="match status" value="1"/>
</dbReference>
<comment type="similarity">
    <text evidence="2">Belongs to the nucleotide-sugar transporter family. SLC35A subfamily.</text>
</comment>
<keyword evidence="4 7" id="KW-0812">Transmembrane</keyword>
<evidence type="ECO:0000256" key="6">
    <source>
        <dbReference type="ARBA" id="ARBA00023136"/>
    </source>
</evidence>
<evidence type="ECO:0000256" key="5">
    <source>
        <dbReference type="ARBA" id="ARBA00022989"/>
    </source>
</evidence>
<evidence type="ECO:0000256" key="1">
    <source>
        <dbReference type="ARBA" id="ARBA00004141"/>
    </source>
</evidence>
<comment type="caution">
    <text evidence="8">The sequence shown here is derived from an EMBL/GenBank/DDBJ whole genome shotgun (WGS) entry which is preliminary data.</text>
</comment>
<proteinExistence type="inferred from homology"/>
<dbReference type="GO" id="GO:0015165">
    <property type="term" value="F:pyrimidine nucleotide-sugar transmembrane transporter activity"/>
    <property type="evidence" value="ECO:0007669"/>
    <property type="project" value="InterPro"/>
</dbReference>
<name>A0A0C2JWI8_THEKT</name>
<gene>
    <name evidence="8" type="ORF">RF11_08188</name>
</gene>
<evidence type="ECO:0000313" key="9">
    <source>
        <dbReference type="Proteomes" id="UP000031668"/>
    </source>
</evidence>
<dbReference type="InterPro" id="IPR037185">
    <property type="entry name" value="EmrE-like"/>
</dbReference>
<protein>
    <submittedName>
        <fullName evidence="8">UDP-galactose translocator</fullName>
    </submittedName>
</protein>
<dbReference type="Gene3D" id="1.10.3730.20">
    <property type="match status" value="1"/>
</dbReference>
<evidence type="ECO:0000313" key="8">
    <source>
        <dbReference type="EMBL" id="KII73818.1"/>
    </source>
</evidence>
<keyword evidence="5 7" id="KW-1133">Transmembrane helix</keyword>
<keyword evidence="6 7" id="KW-0472">Membrane</keyword>
<dbReference type="PANTHER" id="PTHR10231">
    <property type="entry name" value="NUCLEOTIDE-SUGAR TRANSMEMBRANE TRANSPORTER"/>
    <property type="match status" value="1"/>
</dbReference>
<feature type="transmembrane region" description="Helical" evidence="7">
    <location>
        <begin position="146"/>
        <end position="164"/>
    </location>
</feature>
<evidence type="ECO:0000256" key="3">
    <source>
        <dbReference type="ARBA" id="ARBA00022597"/>
    </source>
</evidence>
<feature type="transmembrane region" description="Helical" evidence="7">
    <location>
        <begin position="12"/>
        <end position="33"/>
    </location>
</feature>
<dbReference type="InterPro" id="IPR007271">
    <property type="entry name" value="Nuc_sug_transpt"/>
</dbReference>
<dbReference type="AlphaFoldDB" id="A0A0C2JWI8"/>
<feature type="transmembrane region" description="Helical" evidence="7">
    <location>
        <begin position="45"/>
        <end position="68"/>
    </location>
</feature>